<reference evidence="2" key="1">
    <citation type="submission" date="2023-07" db="EMBL/GenBank/DDBJ databases">
        <title>Whole genome shotgun sequence of Streptomyces spororaveus NBRC 15456.</title>
        <authorList>
            <person name="Komaki H."/>
            <person name="Tamura T."/>
        </authorList>
    </citation>
    <scope>NUCLEOTIDE SEQUENCE [LARGE SCALE GENOMIC DNA]</scope>
    <source>
        <strain evidence="2">NBRC 15456</strain>
    </source>
</reference>
<dbReference type="Pfam" id="PF13563">
    <property type="entry name" value="2_5_RNA_ligase2"/>
    <property type="match status" value="1"/>
</dbReference>
<dbReference type="Proteomes" id="UP000608522">
    <property type="component" value="Unassembled WGS sequence"/>
</dbReference>
<keyword evidence="2" id="KW-1185">Reference proteome</keyword>
<comment type="caution">
    <text evidence="1">The sequence shown here is derived from an EMBL/GenBank/DDBJ whole genome shotgun (WGS) entry which is preliminary data.</text>
</comment>
<dbReference type="InterPro" id="IPR009097">
    <property type="entry name" value="Cyclic_Pdiesterase"/>
</dbReference>
<evidence type="ECO:0000313" key="2">
    <source>
        <dbReference type="Proteomes" id="UP000608522"/>
    </source>
</evidence>
<dbReference type="SUPFAM" id="SSF55144">
    <property type="entry name" value="LigT-like"/>
    <property type="match status" value="1"/>
</dbReference>
<sequence>MVDDFFERVLTRTQAWPLGRSDLHWHILHDPTVVEEKLSGPYRELTSRPGLGRVEAQWLHTTLMHGGPMDEYKPGEVEAIIERVAEQCASISPFELTYERPAIGNVAVELAAHPGREARRLWEITTNVDAEVTGGRFPRMPSAYYPHASLAYGVAGSERPDRLTMKVLLSDHPGGPVTLPVDRISLVAQRHDARFITWTHIADVRLGTAS</sequence>
<organism evidence="1 2">
    <name type="scientific">Streptomyces spororaveus</name>
    <dbReference type="NCBI Taxonomy" id="284039"/>
    <lineage>
        <taxon>Bacteria</taxon>
        <taxon>Bacillati</taxon>
        <taxon>Actinomycetota</taxon>
        <taxon>Actinomycetes</taxon>
        <taxon>Kitasatosporales</taxon>
        <taxon>Streptomycetaceae</taxon>
        <taxon>Streptomyces</taxon>
    </lineage>
</organism>
<gene>
    <name evidence="1" type="ORF">Sspor_18370</name>
</gene>
<protein>
    <recommendedName>
        <fullName evidence="3">2'-5' RNA ligase superfamily protein</fullName>
    </recommendedName>
</protein>
<dbReference type="Gene3D" id="3.90.1140.10">
    <property type="entry name" value="Cyclic phosphodiesterase"/>
    <property type="match status" value="1"/>
</dbReference>
<proteinExistence type="predicted"/>
<evidence type="ECO:0008006" key="3">
    <source>
        <dbReference type="Google" id="ProtNLM"/>
    </source>
</evidence>
<name>A0ABQ3T7B4_9ACTN</name>
<evidence type="ECO:0000313" key="1">
    <source>
        <dbReference type="EMBL" id="GHI76276.1"/>
    </source>
</evidence>
<dbReference type="EMBL" id="BNED01000005">
    <property type="protein sequence ID" value="GHI76276.1"/>
    <property type="molecule type" value="Genomic_DNA"/>
</dbReference>
<accession>A0ABQ3T7B4</accession>